<dbReference type="InterPro" id="IPR029132">
    <property type="entry name" value="CBAH/NAAA_C"/>
</dbReference>
<dbReference type="AlphaFoldDB" id="A0A2S7KLN3"/>
<organism evidence="4 5">
    <name type="scientific">Aureitalea marina</name>
    <dbReference type="NCBI Taxonomy" id="930804"/>
    <lineage>
        <taxon>Bacteria</taxon>
        <taxon>Pseudomonadati</taxon>
        <taxon>Bacteroidota</taxon>
        <taxon>Flavobacteriia</taxon>
        <taxon>Flavobacteriales</taxon>
        <taxon>Flavobacteriaceae</taxon>
        <taxon>Aureitalea</taxon>
    </lineage>
</organism>
<keyword evidence="5" id="KW-1185">Reference proteome</keyword>
<evidence type="ECO:0000313" key="4">
    <source>
        <dbReference type="EMBL" id="PQB03536.1"/>
    </source>
</evidence>
<dbReference type="RefSeq" id="WP_104811458.1">
    <property type="nucleotide sequence ID" value="NZ_MQUB01000001.1"/>
</dbReference>
<evidence type="ECO:0000259" key="3">
    <source>
        <dbReference type="Pfam" id="PF02275"/>
    </source>
</evidence>
<evidence type="ECO:0000256" key="1">
    <source>
        <dbReference type="ARBA" id="ARBA00022801"/>
    </source>
</evidence>
<protein>
    <recommendedName>
        <fullName evidence="3">Choloylglycine hydrolase/NAAA C-terminal domain-containing protein</fullName>
    </recommendedName>
</protein>
<gene>
    <name evidence="4" type="ORF">BST85_00460</name>
</gene>
<keyword evidence="1" id="KW-0378">Hydrolase</keyword>
<sequence length="283" mass="32328">MIASKTFLRVFVLTCTILLLPTFSMACTVVIAWKGDRVWVGNNEDWYDLDAKYWYEAPGKKESYGAVFFGFKGEGKYAQGGMNEAGLFFDGLYIDKVKLEKETRKGKKASPTHVFKKMLHQAATVDEALEYLDQYFIPFIKHAQMVIADRNGDYAVINVNGVTRRKLAKESYVVISNFPAEEIDPDYEIPGYEEACSILENSDNPGLEEIRQTLDVSHQNGKVKSVYSNVFDLSNQVITNYYLYDYSKPHIIDFTDRLPVPDKAVYFEELFPTRVEEVSTSND</sequence>
<dbReference type="Gene3D" id="3.60.60.10">
    <property type="entry name" value="Penicillin V Acylase, Chain A"/>
    <property type="match status" value="1"/>
</dbReference>
<feature type="chain" id="PRO_5015639899" description="Choloylglycine hydrolase/NAAA C-terminal domain-containing protein" evidence="2">
    <location>
        <begin position="27"/>
        <end position="283"/>
    </location>
</feature>
<dbReference type="Pfam" id="PF02275">
    <property type="entry name" value="CBAH"/>
    <property type="match status" value="1"/>
</dbReference>
<dbReference type="InterPro" id="IPR029055">
    <property type="entry name" value="Ntn_hydrolases_N"/>
</dbReference>
<evidence type="ECO:0000313" key="5">
    <source>
        <dbReference type="Proteomes" id="UP000239800"/>
    </source>
</evidence>
<dbReference type="EMBL" id="MQUB01000001">
    <property type="protein sequence ID" value="PQB03536.1"/>
    <property type="molecule type" value="Genomic_DNA"/>
</dbReference>
<proteinExistence type="predicted"/>
<keyword evidence="2" id="KW-0732">Signal</keyword>
<name>A0A2S7KLN3_9FLAO</name>
<dbReference type="PROSITE" id="PS51257">
    <property type="entry name" value="PROKAR_LIPOPROTEIN"/>
    <property type="match status" value="1"/>
</dbReference>
<comment type="caution">
    <text evidence="4">The sequence shown here is derived from an EMBL/GenBank/DDBJ whole genome shotgun (WGS) entry which is preliminary data.</text>
</comment>
<evidence type="ECO:0000256" key="2">
    <source>
        <dbReference type="SAM" id="SignalP"/>
    </source>
</evidence>
<reference evidence="4 5" key="1">
    <citation type="submission" date="2016-11" db="EMBL/GenBank/DDBJ databases">
        <title>Trade-off between light-utilization and light-protection in marine flavobacteria.</title>
        <authorList>
            <person name="Kumagai Y."/>
        </authorList>
    </citation>
    <scope>NUCLEOTIDE SEQUENCE [LARGE SCALE GENOMIC DNA]</scope>
    <source>
        <strain evidence="4 5">NBRC 107741</strain>
    </source>
</reference>
<feature type="signal peptide" evidence="2">
    <location>
        <begin position="1"/>
        <end position="26"/>
    </location>
</feature>
<feature type="domain" description="Choloylglycine hydrolase/NAAA C-terminal" evidence="3">
    <location>
        <begin position="79"/>
        <end position="158"/>
    </location>
</feature>
<dbReference type="OrthoDB" id="641160at2"/>
<dbReference type="SUPFAM" id="SSF56235">
    <property type="entry name" value="N-terminal nucleophile aminohydrolases (Ntn hydrolases)"/>
    <property type="match status" value="1"/>
</dbReference>
<dbReference type="GO" id="GO:0016787">
    <property type="term" value="F:hydrolase activity"/>
    <property type="evidence" value="ECO:0007669"/>
    <property type="project" value="UniProtKB-KW"/>
</dbReference>
<dbReference type="Proteomes" id="UP000239800">
    <property type="component" value="Unassembled WGS sequence"/>
</dbReference>
<accession>A0A2S7KLN3</accession>